<accession>A0ABU5UJ50</accession>
<dbReference type="PROSITE" id="PS51736">
    <property type="entry name" value="RECOMBINASES_3"/>
    <property type="match status" value="1"/>
</dbReference>
<keyword evidence="2" id="KW-0238">DNA-binding</keyword>
<dbReference type="Pfam" id="PF07508">
    <property type="entry name" value="Recombinase"/>
    <property type="match status" value="1"/>
</dbReference>
<dbReference type="InterPro" id="IPR011109">
    <property type="entry name" value="DNA_bind_recombinase_dom"/>
</dbReference>
<dbReference type="PANTHER" id="PTHR30461">
    <property type="entry name" value="DNA-INVERTASE FROM LAMBDOID PROPHAGE"/>
    <property type="match status" value="1"/>
</dbReference>
<dbReference type="SMART" id="SM00857">
    <property type="entry name" value="Resolvase"/>
    <property type="match status" value="1"/>
</dbReference>
<dbReference type="EMBL" id="JAYGHG010000049">
    <property type="protein sequence ID" value="MEA5583598.1"/>
    <property type="molecule type" value="Genomic_DNA"/>
</dbReference>
<protein>
    <submittedName>
        <fullName evidence="6">Recombinase family protein</fullName>
    </submittedName>
</protein>
<reference evidence="6 7" key="1">
    <citation type="submission" date="2023-12" db="EMBL/GenBank/DDBJ databases">
        <title>Baltic Sea Cyanobacteria.</title>
        <authorList>
            <person name="Delbaje E."/>
            <person name="Fewer D.P."/>
            <person name="Shishido T.K."/>
        </authorList>
    </citation>
    <scope>NUCLEOTIDE SEQUENCE [LARGE SCALE GENOMIC DNA]</scope>
    <source>
        <strain evidence="6 7">UHCC-0300</strain>
    </source>
</reference>
<dbReference type="CDD" id="cd03768">
    <property type="entry name" value="SR_ResInv"/>
    <property type="match status" value="1"/>
</dbReference>
<dbReference type="PROSITE" id="PS00397">
    <property type="entry name" value="RECOMBINASES_1"/>
    <property type="match status" value="1"/>
</dbReference>
<dbReference type="SUPFAM" id="SSF53041">
    <property type="entry name" value="Resolvase-like"/>
    <property type="match status" value="1"/>
</dbReference>
<dbReference type="PANTHER" id="PTHR30461:SF23">
    <property type="entry name" value="DNA RECOMBINASE-RELATED"/>
    <property type="match status" value="1"/>
</dbReference>
<proteinExistence type="predicted"/>
<dbReference type="Proteomes" id="UP001302120">
    <property type="component" value="Unassembled WGS sequence"/>
</dbReference>
<name>A0ABU5UJ50_9CYAN</name>
<organism evidence="6 7">
    <name type="scientific">Nodularia harveyana UHCC-0300</name>
    <dbReference type="NCBI Taxonomy" id="2974287"/>
    <lineage>
        <taxon>Bacteria</taxon>
        <taxon>Bacillati</taxon>
        <taxon>Cyanobacteriota</taxon>
        <taxon>Cyanophyceae</taxon>
        <taxon>Nostocales</taxon>
        <taxon>Nodulariaceae</taxon>
        <taxon>Nodularia</taxon>
    </lineage>
</organism>
<keyword evidence="1" id="KW-0229">DNA integration</keyword>
<dbReference type="RefSeq" id="WP_323197894.1">
    <property type="nucleotide sequence ID" value="NZ_JAYGHG010000049.1"/>
</dbReference>
<evidence type="ECO:0000256" key="1">
    <source>
        <dbReference type="ARBA" id="ARBA00022908"/>
    </source>
</evidence>
<feature type="active site" description="O-(5'-phospho-DNA)-serine intermediate" evidence="4">
    <location>
        <position position="10"/>
    </location>
</feature>
<gene>
    <name evidence="6" type="ORF">VB620_19925</name>
</gene>
<dbReference type="Gene3D" id="3.90.1750.20">
    <property type="entry name" value="Putative Large Serine Recombinase, Chain B, Domain 2"/>
    <property type="match status" value="1"/>
</dbReference>
<dbReference type="InterPro" id="IPR006118">
    <property type="entry name" value="Recombinase_CS"/>
</dbReference>
<evidence type="ECO:0000259" key="5">
    <source>
        <dbReference type="PROSITE" id="PS51736"/>
    </source>
</evidence>
<dbReference type="Gene3D" id="3.40.50.1390">
    <property type="entry name" value="Resolvase, N-terminal catalytic domain"/>
    <property type="match status" value="1"/>
</dbReference>
<dbReference type="Pfam" id="PF00239">
    <property type="entry name" value="Resolvase"/>
    <property type="match status" value="1"/>
</dbReference>
<keyword evidence="7" id="KW-1185">Reference proteome</keyword>
<evidence type="ECO:0000256" key="4">
    <source>
        <dbReference type="PROSITE-ProRule" id="PRU10137"/>
    </source>
</evidence>
<sequence length="226" mass="24848">MKLVGYVRVSSESQADNTSLSEQKKKIAAYACAFGHELVKVFEEVGSGKDTENRPQFQQALAFVATGADGIIAAKLDRLARNTRDVLTLVDDVLQPQKKALILLDLQVDTTTPQGYMILTVMSAVAKLERDLINERTQGGRRAKAANGGYAYGSPAFGQVAIEGDLMPKSDELEVVELIRRHHKSGKSFQAIASWLNEKGHKTKRGCDWQAMSVKRVVDRLYPKAA</sequence>
<evidence type="ECO:0000313" key="6">
    <source>
        <dbReference type="EMBL" id="MEA5583598.1"/>
    </source>
</evidence>
<dbReference type="InterPro" id="IPR006119">
    <property type="entry name" value="Resolv_N"/>
</dbReference>
<evidence type="ECO:0000313" key="7">
    <source>
        <dbReference type="Proteomes" id="UP001302120"/>
    </source>
</evidence>
<evidence type="ECO:0000256" key="3">
    <source>
        <dbReference type="ARBA" id="ARBA00023172"/>
    </source>
</evidence>
<dbReference type="InterPro" id="IPR038109">
    <property type="entry name" value="DNA_bind_recomb_sf"/>
</dbReference>
<feature type="domain" description="Resolvase/invertase-type recombinase catalytic" evidence="5">
    <location>
        <begin position="2"/>
        <end position="148"/>
    </location>
</feature>
<dbReference type="InterPro" id="IPR050639">
    <property type="entry name" value="SSR_resolvase"/>
</dbReference>
<evidence type="ECO:0000256" key="2">
    <source>
        <dbReference type="ARBA" id="ARBA00023125"/>
    </source>
</evidence>
<dbReference type="InterPro" id="IPR036162">
    <property type="entry name" value="Resolvase-like_N_sf"/>
</dbReference>
<comment type="caution">
    <text evidence="6">The sequence shown here is derived from an EMBL/GenBank/DDBJ whole genome shotgun (WGS) entry which is preliminary data.</text>
</comment>
<keyword evidence="3" id="KW-0233">DNA recombination</keyword>